<sequence length="575" mass="63216">MMQLSLLLAATSLVPAIASKSLVANVEDDVKYVGFERNGVEVFLNIQYGQDTGGANRFKPPKLFARTPGTTYDATKPGHPCPQQLGQWLPPLMLGNTTDISEDCLNLNLVRPKDCHKDAKLPVMVWIHGGSFWTGSNTEPTTEPDGLVLESVKNGLPVIHVAMNYRLGLFGFAQSDALQKEGSENAGLRDQRLAIEWVRDNIAHFGGDPSRITIHGQSSGGLAVGMQLMAYGGTKPLPFQRGICQSQALEPGITGNFTIDAMTRLVNYIGCNATSVHSPETISCLRRFDTDTLYSAAAATYISDISHNIGDIWLPVVDGDFLPAPPSQLAIEGRFGDSTYMIGWMEDDVNYFTDHSIATPNDTFNFIQGYLPTMPSSAVQHLLSLYPASEFSPPPGTTLTAEFYRTARVFRDIIMTCQPIFLAEHMHKKGNDVYLYDFNQTILDPILASIANVSGFGAVHTSEFAYIFGNLSHYNVSNYPFNPTPEDYASARRASRTWSTFAALGHPSENGKDTVQGFDEAFSVPNNTAIYVIGGPHEGLSTYDGPKSHPEIKSQRLRERCAYINSPEMIQWLQY</sequence>
<evidence type="ECO:0000256" key="2">
    <source>
        <dbReference type="ARBA" id="ARBA00022801"/>
    </source>
</evidence>
<dbReference type="Gene3D" id="3.40.50.1820">
    <property type="entry name" value="alpha/beta hydrolase"/>
    <property type="match status" value="1"/>
</dbReference>
<organism evidence="5 6">
    <name type="scientific">Zopfia rhizophila CBS 207.26</name>
    <dbReference type="NCBI Taxonomy" id="1314779"/>
    <lineage>
        <taxon>Eukaryota</taxon>
        <taxon>Fungi</taxon>
        <taxon>Dikarya</taxon>
        <taxon>Ascomycota</taxon>
        <taxon>Pezizomycotina</taxon>
        <taxon>Dothideomycetes</taxon>
        <taxon>Dothideomycetes incertae sedis</taxon>
        <taxon>Zopfiaceae</taxon>
        <taxon>Zopfia</taxon>
    </lineage>
</organism>
<reference evidence="5" key="1">
    <citation type="journal article" date="2020" name="Stud. Mycol.">
        <title>101 Dothideomycetes genomes: a test case for predicting lifestyles and emergence of pathogens.</title>
        <authorList>
            <person name="Haridas S."/>
            <person name="Albert R."/>
            <person name="Binder M."/>
            <person name="Bloem J."/>
            <person name="Labutti K."/>
            <person name="Salamov A."/>
            <person name="Andreopoulos B."/>
            <person name="Baker S."/>
            <person name="Barry K."/>
            <person name="Bills G."/>
            <person name="Bluhm B."/>
            <person name="Cannon C."/>
            <person name="Castanera R."/>
            <person name="Culley D."/>
            <person name="Daum C."/>
            <person name="Ezra D."/>
            <person name="Gonzalez J."/>
            <person name="Henrissat B."/>
            <person name="Kuo A."/>
            <person name="Liang C."/>
            <person name="Lipzen A."/>
            <person name="Lutzoni F."/>
            <person name="Magnuson J."/>
            <person name="Mondo S."/>
            <person name="Nolan M."/>
            <person name="Ohm R."/>
            <person name="Pangilinan J."/>
            <person name="Park H.-J."/>
            <person name="Ramirez L."/>
            <person name="Alfaro M."/>
            <person name="Sun H."/>
            <person name="Tritt A."/>
            <person name="Yoshinaga Y."/>
            <person name="Zwiers L.-H."/>
            <person name="Turgeon B."/>
            <person name="Goodwin S."/>
            <person name="Spatafora J."/>
            <person name="Crous P."/>
            <person name="Grigoriev I."/>
        </authorList>
    </citation>
    <scope>NUCLEOTIDE SEQUENCE</scope>
    <source>
        <strain evidence="5">CBS 207.26</strain>
    </source>
</reference>
<feature type="domain" description="Carboxylesterase type B" evidence="4">
    <location>
        <begin position="38"/>
        <end position="512"/>
    </location>
</feature>
<keyword evidence="3" id="KW-0732">Signal</keyword>
<dbReference type="Proteomes" id="UP000800200">
    <property type="component" value="Unassembled WGS sequence"/>
</dbReference>
<proteinExistence type="inferred from homology"/>
<evidence type="ECO:0000259" key="4">
    <source>
        <dbReference type="Pfam" id="PF00135"/>
    </source>
</evidence>
<keyword evidence="6" id="KW-1185">Reference proteome</keyword>
<comment type="similarity">
    <text evidence="1 3">Belongs to the type-B carboxylesterase/lipase family.</text>
</comment>
<dbReference type="EMBL" id="ML994617">
    <property type="protein sequence ID" value="KAF2191569.1"/>
    <property type="molecule type" value="Genomic_DNA"/>
</dbReference>
<dbReference type="InterPro" id="IPR029058">
    <property type="entry name" value="AB_hydrolase_fold"/>
</dbReference>
<dbReference type="InterPro" id="IPR002018">
    <property type="entry name" value="CarbesteraseB"/>
</dbReference>
<dbReference type="Pfam" id="PF00135">
    <property type="entry name" value="COesterase"/>
    <property type="match status" value="1"/>
</dbReference>
<feature type="chain" id="PRO_5025707794" description="Carboxylic ester hydrolase" evidence="3">
    <location>
        <begin position="19"/>
        <end position="575"/>
    </location>
</feature>
<feature type="signal peptide" evidence="3">
    <location>
        <begin position="1"/>
        <end position="18"/>
    </location>
</feature>
<dbReference type="InterPro" id="IPR050654">
    <property type="entry name" value="AChE-related_enzymes"/>
</dbReference>
<accession>A0A6A6ELH3</accession>
<dbReference type="OrthoDB" id="408631at2759"/>
<dbReference type="InterPro" id="IPR019826">
    <property type="entry name" value="Carboxylesterase_B_AS"/>
</dbReference>
<dbReference type="EC" id="3.1.1.-" evidence="3"/>
<dbReference type="PROSITE" id="PS00122">
    <property type="entry name" value="CARBOXYLESTERASE_B_1"/>
    <property type="match status" value="1"/>
</dbReference>
<dbReference type="PANTHER" id="PTHR43918:SF4">
    <property type="entry name" value="CARBOXYLIC ESTER HYDROLASE"/>
    <property type="match status" value="1"/>
</dbReference>
<dbReference type="GO" id="GO:0052689">
    <property type="term" value="F:carboxylic ester hydrolase activity"/>
    <property type="evidence" value="ECO:0007669"/>
    <property type="project" value="TreeGrafter"/>
</dbReference>
<keyword evidence="2 3" id="KW-0378">Hydrolase</keyword>
<dbReference type="SUPFAM" id="SSF53474">
    <property type="entry name" value="alpha/beta-Hydrolases"/>
    <property type="match status" value="1"/>
</dbReference>
<dbReference type="PANTHER" id="PTHR43918">
    <property type="entry name" value="ACETYLCHOLINESTERASE"/>
    <property type="match status" value="1"/>
</dbReference>
<protein>
    <recommendedName>
        <fullName evidence="3">Carboxylic ester hydrolase</fullName>
        <ecNumber evidence="3">3.1.1.-</ecNumber>
    </recommendedName>
</protein>
<dbReference type="AlphaFoldDB" id="A0A6A6ELH3"/>
<gene>
    <name evidence="5" type="ORF">K469DRAFT_656597</name>
</gene>
<evidence type="ECO:0000256" key="3">
    <source>
        <dbReference type="RuleBase" id="RU361235"/>
    </source>
</evidence>
<name>A0A6A6ELH3_9PEZI</name>
<evidence type="ECO:0000313" key="5">
    <source>
        <dbReference type="EMBL" id="KAF2191569.1"/>
    </source>
</evidence>
<evidence type="ECO:0000313" key="6">
    <source>
        <dbReference type="Proteomes" id="UP000800200"/>
    </source>
</evidence>
<evidence type="ECO:0000256" key="1">
    <source>
        <dbReference type="ARBA" id="ARBA00005964"/>
    </source>
</evidence>